<reference evidence="4 5" key="1">
    <citation type="submission" date="2020-07" db="EMBL/GenBank/DDBJ databases">
        <authorList>
            <person name="Criscuolo A."/>
        </authorList>
    </citation>
    <scope>NUCLEOTIDE SEQUENCE [LARGE SCALE GENOMIC DNA]</scope>
    <source>
        <strain evidence="5">CIP 111030</strain>
    </source>
</reference>
<keyword evidence="5" id="KW-1185">Reference proteome</keyword>
<evidence type="ECO:0000256" key="3">
    <source>
        <dbReference type="PROSITE-ProRule" id="PRU00339"/>
    </source>
</evidence>
<dbReference type="PROSITE" id="PS50005">
    <property type="entry name" value="TPR"/>
    <property type="match status" value="1"/>
</dbReference>
<sequence>MNESILKLIDELKLGQYDIDKIESFTETLRDYTEESDLELLFVLGDMLMQLGDTIHALNIFEYLYSIVGHDDNLLSYIVEIYIVDNRLDDALLLINDAEKTPTVLMLKSELFQQMNLNDVALKALYEARELSDDRVIDFAIAELLYYIGDINDAVRFYQNVLEHDVDKVNNINIHQRLADIYVNQMDFEHALSHLNQVDESEYTNDDFYLKSIIYYYLERYEEAEKTLMKVVSNEPYYTNAYILLMKVYEENYEYDKAYQLLEDYVVLDKENAIIFYNLGRLAIRLGKVDKANESFRKATALDETYDDAYRILFQNLLTDDTPEDIEHYLPHIDTDNLTPQSLHLLANIEALNENDEEASKYYETAYSYLREDIDFLYDYYQYLLEIRNPKYLDVLNKLIKLDPNNTDLALELERLRGEEDEF</sequence>
<feature type="repeat" description="TPR" evidence="3">
    <location>
        <begin position="273"/>
        <end position="306"/>
    </location>
</feature>
<gene>
    <name evidence="4" type="ORF">JEOSCH030_01289</name>
</gene>
<dbReference type="InterPro" id="IPR019734">
    <property type="entry name" value="TPR_rpt"/>
</dbReference>
<dbReference type="SUPFAM" id="SSF48452">
    <property type="entry name" value="TPR-like"/>
    <property type="match status" value="2"/>
</dbReference>
<evidence type="ECO:0000256" key="1">
    <source>
        <dbReference type="ARBA" id="ARBA00022737"/>
    </source>
</evidence>
<dbReference type="InterPro" id="IPR051012">
    <property type="entry name" value="CellSynth/LPSAsmb/PSIAsmb"/>
</dbReference>
<keyword evidence="2 3" id="KW-0802">TPR repeat</keyword>
<organism evidence="4 5">
    <name type="scientific">Phocicoccus schoeneichii</name>
    <dbReference type="NCBI Taxonomy" id="1812261"/>
    <lineage>
        <taxon>Bacteria</taxon>
        <taxon>Bacillati</taxon>
        <taxon>Bacillota</taxon>
        <taxon>Bacilli</taxon>
        <taxon>Bacillales</taxon>
        <taxon>Salinicoccaceae</taxon>
        <taxon>Phocicoccus</taxon>
    </lineage>
</organism>
<protein>
    <submittedName>
        <fullName evidence="4">Tetratricopeptide repeat protein</fullName>
    </submittedName>
</protein>
<dbReference type="Proteomes" id="UP000521032">
    <property type="component" value="Unassembled WGS sequence"/>
</dbReference>
<keyword evidence="1" id="KW-0677">Repeat</keyword>
<name>A0A6V7RJ24_9BACL</name>
<dbReference type="InterPro" id="IPR013105">
    <property type="entry name" value="TPR_2"/>
</dbReference>
<evidence type="ECO:0000313" key="4">
    <source>
        <dbReference type="EMBL" id="CAD2077391.1"/>
    </source>
</evidence>
<dbReference type="Gene3D" id="1.25.40.10">
    <property type="entry name" value="Tetratricopeptide repeat domain"/>
    <property type="match status" value="2"/>
</dbReference>
<evidence type="ECO:0000313" key="5">
    <source>
        <dbReference type="Proteomes" id="UP000521032"/>
    </source>
</evidence>
<dbReference type="RefSeq" id="WP_186087916.1">
    <property type="nucleotide sequence ID" value="NZ_BMDB01000001.1"/>
</dbReference>
<accession>A0A6V7RJ24</accession>
<proteinExistence type="predicted"/>
<dbReference type="PANTHER" id="PTHR45586:SF1">
    <property type="entry name" value="LIPOPOLYSACCHARIDE ASSEMBLY PROTEIN B"/>
    <property type="match status" value="1"/>
</dbReference>
<dbReference type="Pfam" id="PF13181">
    <property type="entry name" value="TPR_8"/>
    <property type="match status" value="1"/>
</dbReference>
<dbReference type="InterPro" id="IPR011990">
    <property type="entry name" value="TPR-like_helical_dom_sf"/>
</dbReference>
<dbReference type="Pfam" id="PF07719">
    <property type="entry name" value="TPR_2"/>
    <property type="match status" value="1"/>
</dbReference>
<dbReference type="AlphaFoldDB" id="A0A6V7RJ24"/>
<dbReference type="SMART" id="SM00028">
    <property type="entry name" value="TPR"/>
    <property type="match status" value="6"/>
</dbReference>
<comment type="caution">
    <text evidence="4">The sequence shown here is derived from an EMBL/GenBank/DDBJ whole genome shotgun (WGS) entry which is preliminary data.</text>
</comment>
<dbReference type="PANTHER" id="PTHR45586">
    <property type="entry name" value="TPR REPEAT-CONTAINING PROTEIN PA4667"/>
    <property type="match status" value="1"/>
</dbReference>
<evidence type="ECO:0000256" key="2">
    <source>
        <dbReference type="ARBA" id="ARBA00022803"/>
    </source>
</evidence>
<dbReference type="EMBL" id="CAJEWE010000010">
    <property type="protein sequence ID" value="CAD2077391.1"/>
    <property type="molecule type" value="Genomic_DNA"/>
</dbReference>